<feature type="transmembrane region" description="Helical" evidence="2">
    <location>
        <begin position="157"/>
        <end position="183"/>
    </location>
</feature>
<dbReference type="EMBL" id="RQTK01000158">
    <property type="protein sequence ID" value="RUS85849.1"/>
    <property type="molecule type" value="Genomic_DNA"/>
</dbReference>
<evidence type="ECO:0000313" key="3">
    <source>
        <dbReference type="EMBL" id="RUS85849.1"/>
    </source>
</evidence>
<dbReference type="AlphaFoldDB" id="A0A433TWB4"/>
<feature type="compositionally biased region" description="Polar residues" evidence="1">
    <location>
        <begin position="346"/>
        <end position="364"/>
    </location>
</feature>
<gene>
    <name evidence="3" type="ORF">EGW08_006401</name>
</gene>
<feature type="transmembrane region" description="Helical" evidence="2">
    <location>
        <begin position="18"/>
        <end position="38"/>
    </location>
</feature>
<feature type="region of interest" description="Disordered" evidence="1">
    <location>
        <begin position="278"/>
        <end position="438"/>
    </location>
</feature>
<reference evidence="3 4" key="1">
    <citation type="submission" date="2019-01" db="EMBL/GenBank/DDBJ databases">
        <title>A draft genome assembly of the solar-powered sea slug Elysia chlorotica.</title>
        <authorList>
            <person name="Cai H."/>
            <person name="Li Q."/>
            <person name="Fang X."/>
            <person name="Li J."/>
            <person name="Curtis N.E."/>
            <person name="Altenburger A."/>
            <person name="Shibata T."/>
            <person name="Feng M."/>
            <person name="Maeda T."/>
            <person name="Schwartz J.A."/>
            <person name="Shigenobu S."/>
            <person name="Lundholm N."/>
            <person name="Nishiyama T."/>
            <person name="Yang H."/>
            <person name="Hasebe M."/>
            <person name="Li S."/>
            <person name="Pierce S.K."/>
            <person name="Wang J."/>
        </authorList>
    </citation>
    <scope>NUCLEOTIDE SEQUENCE [LARGE SCALE GENOMIC DNA]</scope>
    <source>
        <strain evidence="3">EC2010</strain>
        <tissue evidence="3">Whole organism of an adult</tissue>
    </source>
</reference>
<dbReference type="InterPro" id="IPR052954">
    <property type="entry name" value="GPCR-Ligand_Int"/>
</dbReference>
<evidence type="ECO:0008006" key="5">
    <source>
        <dbReference type="Google" id="ProtNLM"/>
    </source>
</evidence>
<feature type="compositionally biased region" description="Polar residues" evidence="1">
    <location>
        <begin position="415"/>
        <end position="431"/>
    </location>
</feature>
<organism evidence="3 4">
    <name type="scientific">Elysia chlorotica</name>
    <name type="common">Eastern emerald elysia</name>
    <name type="synonym">Sea slug</name>
    <dbReference type="NCBI Taxonomy" id="188477"/>
    <lineage>
        <taxon>Eukaryota</taxon>
        <taxon>Metazoa</taxon>
        <taxon>Spiralia</taxon>
        <taxon>Lophotrochozoa</taxon>
        <taxon>Mollusca</taxon>
        <taxon>Gastropoda</taxon>
        <taxon>Heterobranchia</taxon>
        <taxon>Euthyneura</taxon>
        <taxon>Panpulmonata</taxon>
        <taxon>Sacoglossa</taxon>
        <taxon>Placobranchoidea</taxon>
        <taxon>Plakobranchidae</taxon>
        <taxon>Elysia</taxon>
    </lineage>
</organism>
<accession>A0A433TWB4</accession>
<evidence type="ECO:0000313" key="4">
    <source>
        <dbReference type="Proteomes" id="UP000271974"/>
    </source>
</evidence>
<dbReference type="PANTHER" id="PTHR46641:SF25">
    <property type="entry name" value="CNMAMIDE RECEPTOR-RELATED"/>
    <property type="match status" value="1"/>
</dbReference>
<dbReference type="STRING" id="188477.A0A433TWB4"/>
<feature type="compositionally biased region" description="Basic and acidic residues" evidence="1">
    <location>
        <begin position="402"/>
        <end position="412"/>
    </location>
</feature>
<feature type="compositionally biased region" description="Polar residues" evidence="1">
    <location>
        <begin position="321"/>
        <end position="335"/>
    </location>
</feature>
<dbReference type="Gene3D" id="1.20.1070.10">
    <property type="entry name" value="Rhodopsin 7-helix transmembrane proteins"/>
    <property type="match status" value="1"/>
</dbReference>
<keyword evidence="2" id="KW-0472">Membrane</keyword>
<protein>
    <recommendedName>
        <fullName evidence="5">G-protein coupled receptors family 1 profile domain-containing protein</fullName>
    </recommendedName>
</protein>
<comment type="caution">
    <text evidence="3">The sequence shown here is derived from an EMBL/GenBank/DDBJ whole genome shotgun (WGS) entry which is preliminary data.</text>
</comment>
<keyword evidence="2" id="KW-1133">Transmembrane helix</keyword>
<feature type="transmembrane region" description="Helical" evidence="2">
    <location>
        <begin position="219"/>
        <end position="240"/>
    </location>
</feature>
<dbReference type="PANTHER" id="PTHR46641">
    <property type="entry name" value="FMRFAMIDE RECEPTOR-RELATED"/>
    <property type="match status" value="1"/>
</dbReference>
<proteinExistence type="predicted"/>
<feature type="transmembrane region" description="Helical" evidence="2">
    <location>
        <begin position="114"/>
        <end position="136"/>
    </location>
</feature>
<keyword evidence="2" id="KW-0812">Transmembrane</keyword>
<evidence type="ECO:0000256" key="1">
    <source>
        <dbReference type="SAM" id="MobiDB-lite"/>
    </source>
</evidence>
<name>A0A433TWB4_ELYCH</name>
<dbReference type="OrthoDB" id="9990906at2759"/>
<evidence type="ECO:0000256" key="2">
    <source>
        <dbReference type="SAM" id="Phobius"/>
    </source>
</evidence>
<keyword evidence="4" id="KW-1185">Reference proteome</keyword>
<dbReference type="SUPFAM" id="SSF81321">
    <property type="entry name" value="Family A G protein-coupled receptor-like"/>
    <property type="match status" value="1"/>
</dbReference>
<dbReference type="Proteomes" id="UP000271974">
    <property type="component" value="Unassembled WGS sequence"/>
</dbReference>
<feature type="transmembrane region" description="Helical" evidence="2">
    <location>
        <begin position="59"/>
        <end position="79"/>
    </location>
</feature>
<sequence length="438" mass="48929">MSLSQIIVNSSDAACRTYYFAFAFITHINPWLMVAAAVEMTITAKWPKRSHTACSMERARYVMMLLTLILVCLDINHFWTYGVPNGPAATTGCRYVEDFSKNFRDWIWPALENAVLLVLPLLTVGLCLIIAVTSLLQRTPRQEQDLRSHMRKYFLELPVVIDFRMIVLILSFMFLALIIYQAVCDVIMFLFTRGFLQQEDCESDFEFAMTLQLFQTLDMVFRFLFYGGKIYLYVGLSSAFRKRLALGFRSAWNRLVRLVQFCRCVCLGGTPRWTPVSRDDELAGKGYGRSQEGSQLMAEPQTTLPSAADDPMFGGARGFDTSENGASGVTQSNHCAGSGSGLAGSDNAQISAADNGPSQTSRSPSRAHKHRTGQNGRNGAAVRPRDNIDSSKPQRCPPMHRTPSDDREKEHILISLNSNKLGPSTNEQRSVSFGDHVV</sequence>